<organism evidence="1 2">
    <name type="scientific">Epilithonimonas xixisoli</name>
    <dbReference type="NCBI Taxonomy" id="1476462"/>
    <lineage>
        <taxon>Bacteria</taxon>
        <taxon>Pseudomonadati</taxon>
        <taxon>Bacteroidota</taxon>
        <taxon>Flavobacteriia</taxon>
        <taxon>Flavobacteriales</taxon>
        <taxon>Weeksellaceae</taxon>
        <taxon>Chryseobacterium group</taxon>
        <taxon>Epilithonimonas</taxon>
    </lineage>
</organism>
<dbReference type="AlphaFoldDB" id="A0A4R8IG66"/>
<dbReference type="RefSeq" id="WP_133944860.1">
    <property type="nucleotide sequence ID" value="NZ_SOEO01000002.1"/>
</dbReference>
<dbReference type="EMBL" id="SOEO01000002">
    <property type="protein sequence ID" value="TDX84760.1"/>
    <property type="molecule type" value="Genomic_DNA"/>
</dbReference>
<keyword evidence="2" id="KW-1185">Reference proteome</keyword>
<name>A0A4R8IG66_9FLAO</name>
<evidence type="ECO:0000313" key="2">
    <source>
        <dbReference type="Proteomes" id="UP000295313"/>
    </source>
</evidence>
<reference evidence="1 2" key="1">
    <citation type="submission" date="2019-03" db="EMBL/GenBank/DDBJ databases">
        <title>Genomic Encyclopedia of Type Strains, Phase III (KMG-III): the genomes of soil and plant-associated and newly described type strains.</title>
        <authorList>
            <person name="Whitman W."/>
        </authorList>
    </citation>
    <scope>NUCLEOTIDE SEQUENCE [LARGE SCALE GENOMIC DNA]</scope>
    <source>
        <strain evidence="1 2">CGMCC 1.12802</strain>
    </source>
</reference>
<gene>
    <name evidence="1" type="ORF">B0I22_2392</name>
</gene>
<sequence>MKKIIIPILLLGSISIYSQSDIMRILDSDPRLSATLRSNNVYDPNKNNNTITGNPYSSTEFETGTIPNINANIIFKYNAYKDVIEFKDGNNIYELPKDVTYSPIKLNDNTNIVLETNNDGSSSYYTELYQNNSSSLLKKYKVNLLDAKPTDGYREATAPKFSSLKTEYYLKTNNSIIEFPKNKKELLSKYSNNLALEQFVKKNGSYIKDENAMKEIVKIISQK</sequence>
<comment type="caution">
    <text evidence="1">The sequence shown here is derived from an EMBL/GenBank/DDBJ whole genome shotgun (WGS) entry which is preliminary data.</text>
</comment>
<dbReference type="OrthoDB" id="978006at2"/>
<accession>A0A4R8IG66</accession>
<protein>
    <submittedName>
        <fullName evidence="1">Uncharacterized protein</fullName>
    </submittedName>
</protein>
<evidence type="ECO:0000313" key="1">
    <source>
        <dbReference type="EMBL" id="TDX84760.1"/>
    </source>
</evidence>
<proteinExistence type="predicted"/>
<dbReference type="Proteomes" id="UP000295313">
    <property type="component" value="Unassembled WGS sequence"/>
</dbReference>